<dbReference type="KEGG" id="kpf:IX53_04245"/>
<sequence length="90" mass="10076">MNKKELVAALAERVQISKKEAGLILDSIVDIIEEKLSRGEEVRLVGFGTFKVVERKPRMGVNPRTRKPIKIPGAKVPKFVPGKELKNKVK</sequence>
<keyword evidence="1" id="KW-0226">DNA condensation</keyword>
<gene>
    <name evidence="4" type="ORF">IX53_04245</name>
</gene>
<dbReference type="GO" id="GO:0005829">
    <property type="term" value="C:cytosol"/>
    <property type="evidence" value="ECO:0007669"/>
    <property type="project" value="TreeGrafter"/>
</dbReference>
<dbReference type="InterPro" id="IPR020816">
    <property type="entry name" value="Histone-like_DNA-bd_CS"/>
</dbReference>
<reference evidence="4 5" key="1">
    <citation type="submission" date="2015-04" db="EMBL/GenBank/DDBJ databases">
        <title>Complete Genome Sequence of Kosmotoga pacifica SLHLJ1.</title>
        <authorList>
            <person name="Jiang L.J."/>
            <person name="Shao Z.Z."/>
            <person name="Jebbar M."/>
        </authorList>
    </citation>
    <scope>NUCLEOTIDE SEQUENCE [LARGE SCALE GENOMIC DNA]</scope>
    <source>
        <strain evidence="4 5">SLHLJ1</strain>
    </source>
</reference>
<dbReference type="PATRIC" id="fig|1330330.3.peg.849"/>
<dbReference type="PROSITE" id="PS00045">
    <property type="entry name" value="HISTONE_LIKE"/>
    <property type="match status" value="1"/>
</dbReference>
<evidence type="ECO:0000256" key="1">
    <source>
        <dbReference type="ARBA" id="ARBA00023067"/>
    </source>
</evidence>
<evidence type="ECO:0000256" key="3">
    <source>
        <dbReference type="RuleBase" id="RU003939"/>
    </source>
</evidence>
<dbReference type="InterPro" id="IPR010992">
    <property type="entry name" value="IHF-like_DNA-bd_dom_sf"/>
</dbReference>
<dbReference type="STRING" id="1330330.IX53_04245"/>
<accession>A0A0G2ZAN1</accession>
<dbReference type="PRINTS" id="PR01727">
    <property type="entry name" value="DNABINDINGHU"/>
</dbReference>
<keyword evidence="2" id="KW-0238">DNA-binding</keyword>
<dbReference type="PANTHER" id="PTHR33175:SF3">
    <property type="entry name" value="DNA-BINDING PROTEIN HU-BETA"/>
    <property type="match status" value="1"/>
</dbReference>
<dbReference type="OrthoDB" id="9799835at2"/>
<dbReference type="Gene3D" id="4.10.520.10">
    <property type="entry name" value="IHF-like DNA-binding proteins"/>
    <property type="match status" value="1"/>
</dbReference>
<dbReference type="Pfam" id="PF00216">
    <property type="entry name" value="Bac_DNA_binding"/>
    <property type="match status" value="1"/>
</dbReference>
<dbReference type="Proteomes" id="UP000035159">
    <property type="component" value="Chromosome"/>
</dbReference>
<dbReference type="EMBL" id="CP011232">
    <property type="protein sequence ID" value="AKI97151.1"/>
    <property type="molecule type" value="Genomic_DNA"/>
</dbReference>
<evidence type="ECO:0000313" key="5">
    <source>
        <dbReference type="Proteomes" id="UP000035159"/>
    </source>
</evidence>
<dbReference type="AlphaFoldDB" id="A0A0G2ZAN1"/>
<protein>
    <submittedName>
        <fullName evidence="4">Integration host factor</fullName>
    </submittedName>
</protein>
<dbReference type="SUPFAM" id="SSF47729">
    <property type="entry name" value="IHF-like DNA-binding proteins"/>
    <property type="match status" value="1"/>
</dbReference>
<dbReference type="CDD" id="cd13831">
    <property type="entry name" value="HU"/>
    <property type="match status" value="1"/>
</dbReference>
<dbReference type="GO" id="GO:0003677">
    <property type="term" value="F:DNA binding"/>
    <property type="evidence" value="ECO:0007669"/>
    <property type="project" value="UniProtKB-KW"/>
</dbReference>
<dbReference type="PANTHER" id="PTHR33175">
    <property type="entry name" value="DNA-BINDING PROTEIN HU"/>
    <property type="match status" value="1"/>
</dbReference>
<dbReference type="RefSeq" id="WP_047754285.1">
    <property type="nucleotide sequence ID" value="NZ_CAJUHA010000013.1"/>
</dbReference>
<proteinExistence type="inferred from homology"/>
<dbReference type="GO" id="GO:0030527">
    <property type="term" value="F:structural constituent of chromatin"/>
    <property type="evidence" value="ECO:0007669"/>
    <property type="project" value="InterPro"/>
</dbReference>
<organism evidence="4 5">
    <name type="scientific">Kosmotoga pacifica</name>
    <dbReference type="NCBI Taxonomy" id="1330330"/>
    <lineage>
        <taxon>Bacteria</taxon>
        <taxon>Thermotogati</taxon>
        <taxon>Thermotogota</taxon>
        <taxon>Thermotogae</taxon>
        <taxon>Kosmotogales</taxon>
        <taxon>Kosmotogaceae</taxon>
        <taxon>Kosmotoga</taxon>
    </lineage>
</organism>
<name>A0A0G2ZAN1_9BACT</name>
<evidence type="ECO:0000256" key="2">
    <source>
        <dbReference type="ARBA" id="ARBA00023125"/>
    </source>
</evidence>
<dbReference type="GO" id="GO:0030261">
    <property type="term" value="P:chromosome condensation"/>
    <property type="evidence" value="ECO:0007669"/>
    <property type="project" value="UniProtKB-KW"/>
</dbReference>
<evidence type="ECO:0000313" key="4">
    <source>
        <dbReference type="EMBL" id="AKI97151.1"/>
    </source>
</evidence>
<comment type="similarity">
    <text evidence="3">Belongs to the bacterial histone-like protein family.</text>
</comment>
<keyword evidence="5" id="KW-1185">Reference proteome</keyword>
<dbReference type="SMART" id="SM00411">
    <property type="entry name" value="BHL"/>
    <property type="match status" value="1"/>
</dbReference>
<dbReference type="InterPro" id="IPR000119">
    <property type="entry name" value="Hist_DNA-bd"/>
</dbReference>